<accession>A0ABP7XAD9</accession>
<name>A0ABP7XAD9_9FLAO</name>
<dbReference type="Pfam" id="PF15869">
    <property type="entry name" value="TolB_like"/>
    <property type="match status" value="1"/>
</dbReference>
<keyword evidence="2" id="KW-1185">Reference proteome</keyword>
<reference evidence="2" key="1">
    <citation type="journal article" date="2019" name="Int. J. Syst. Evol. Microbiol.">
        <title>The Global Catalogue of Microorganisms (GCM) 10K type strain sequencing project: providing services to taxonomists for standard genome sequencing and annotation.</title>
        <authorList>
            <consortium name="The Broad Institute Genomics Platform"/>
            <consortium name="The Broad Institute Genome Sequencing Center for Infectious Disease"/>
            <person name="Wu L."/>
            <person name="Ma J."/>
        </authorList>
    </citation>
    <scope>NUCLEOTIDE SEQUENCE [LARGE SCALE GENOMIC DNA]</scope>
    <source>
        <strain evidence="2">JCM 17106</strain>
    </source>
</reference>
<dbReference type="EMBL" id="BAABCW010000002">
    <property type="protein sequence ID" value="GAA4109361.1"/>
    <property type="molecule type" value="Genomic_DNA"/>
</dbReference>
<evidence type="ECO:0000313" key="2">
    <source>
        <dbReference type="Proteomes" id="UP001500459"/>
    </source>
</evidence>
<evidence type="ECO:0000313" key="1">
    <source>
        <dbReference type="EMBL" id="GAA4109361.1"/>
    </source>
</evidence>
<comment type="caution">
    <text evidence="1">The sequence shown here is derived from an EMBL/GenBank/DDBJ whole genome shotgun (WGS) entry which is preliminary data.</text>
</comment>
<dbReference type="Proteomes" id="UP001500459">
    <property type="component" value="Unassembled WGS sequence"/>
</dbReference>
<gene>
    <name evidence="1" type="ORF">GCM10022393_05910</name>
</gene>
<sequence>MILQYISVFKYVECYSKTVVLPHQEEPLFNVTENEGETMVGVPQNFTLEFDDIIMSDTYIYALYKRRKVVDDHPENSTIYVFDYDLKPLKMFVLDNYIEFFDVVNDTVIYGLHTNFLSTDEQEVLLYNLKNME</sequence>
<organism evidence="1 2">
    <name type="scientific">Aquimarina addita</name>
    <dbReference type="NCBI Taxonomy" id="870485"/>
    <lineage>
        <taxon>Bacteria</taxon>
        <taxon>Pseudomonadati</taxon>
        <taxon>Bacteroidota</taxon>
        <taxon>Flavobacteriia</taxon>
        <taxon>Flavobacteriales</taxon>
        <taxon>Flavobacteriaceae</taxon>
        <taxon>Aquimarina</taxon>
    </lineage>
</organism>
<dbReference type="RefSeq" id="WP_344924621.1">
    <property type="nucleotide sequence ID" value="NZ_BAABCW010000002.1"/>
</dbReference>
<protein>
    <submittedName>
        <fullName evidence="1">Uncharacterized protein</fullName>
    </submittedName>
</protein>
<proteinExistence type="predicted"/>